<evidence type="ECO:0000256" key="2">
    <source>
        <dbReference type="ARBA" id="ARBA00006434"/>
    </source>
</evidence>
<protein>
    <recommendedName>
        <fullName evidence="3">Cation/acetate symporter ActP</fullName>
    </recommendedName>
    <alternativeName>
        <fullName evidence="15">Acetate permease</fullName>
    </alternativeName>
    <alternativeName>
        <fullName evidence="14">Acetate transporter ActP</fullName>
    </alternativeName>
</protein>
<keyword evidence="10" id="KW-0915">Sodium</keyword>
<dbReference type="EMBL" id="PDKW01000043">
    <property type="protein sequence ID" value="PGH54684.1"/>
    <property type="molecule type" value="Genomic_DNA"/>
</dbReference>
<dbReference type="CDD" id="cd11480">
    <property type="entry name" value="SLC5sbd_u4"/>
    <property type="match status" value="1"/>
</dbReference>
<dbReference type="InterPro" id="IPR050277">
    <property type="entry name" value="Sodium:Solute_Symporter"/>
</dbReference>
<keyword evidence="20" id="KW-1185">Reference proteome</keyword>
<feature type="transmembrane region" description="Helical" evidence="17">
    <location>
        <begin position="188"/>
        <end position="209"/>
    </location>
</feature>
<evidence type="ECO:0000256" key="7">
    <source>
        <dbReference type="ARBA" id="ARBA00022692"/>
    </source>
</evidence>
<evidence type="ECO:0000256" key="4">
    <source>
        <dbReference type="ARBA" id="ARBA00022448"/>
    </source>
</evidence>
<dbReference type="NCBIfam" id="NF009135">
    <property type="entry name" value="PRK12488.1"/>
    <property type="match status" value="1"/>
</dbReference>
<feature type="transmembrane region" description="Helical" evidence="17">
    <location>
        <begin position="509"/>
        <end position="528"/>
    </location>
</feature>
<dbReference type="GO" id="GO:0015293">
    <property type="term" value="F:symporter activity"/>
    <property type="evidence" value="ECO:0007669"/>
    <property type="project" value="UniProtKB-KW"/>
</dbReference>
<evidence type="ECO:0000256" key="12">
    <source>
        <dbReference type="ARBA" id="ARBA00023136"/>
    </source>
</evidence>
<dbReference type="PROSITE" id="PS00456">
    <property type="entry name" value="NA_SOLUT_SYMP_1"/>
    <property type="match status" value="1"/>
</dbReference>
<comment type="subcellular location">
    <subcellularLocation>
        <location evidence="1">Cell inner membrane</location>
        <topology evidence="1">Multi-pass membrane protein</topology>
    </subcellularLocation>
</comment>
<keyword evidence="6" id="KW-0997">Cell inner membrane</keyword>
<dbReference type="RefSeq" id="WP_098740693.1">
    <property type="nucleotide sequence ID" value="NZ_PDKW01000043.1"/>
</dbReference>
<feature type="signal peptide" evidence="18">
    <location>
        <begin position="1"/>
        <end position="26"/>
    </location>
</feature>
<evidence type="ECO:0000256" key="9">
    <source>
        <dbReference type="ARBA" id="ARBA00022989"/>
    </source>
</evidence>
<evidence type="ECO:0000256" key="14">
    <source>
        <dbReference type="ARBA" id="ARBA00031561"/>
    </source>
</evidence>
<feature type="transmembrane region" description="Helical" evidence="17">
    <location>
        <begin position="415"/>
        <end position="434"/>
    </location>
</feature>
<feature type="transmembrane region" description="Helical" evidence="17">
    <location>
        <begin position="82"/>
        <end position="105"/>
    </location>
</feature>
<dbReference type="GO" id="GO:0006847">
    <property type="term" value="P:plasma membrane acetate transport"/>
    <property type="evidence" value="ECO:0007669"/>
    <property type="project" value="TreeGrafter"/>
</dbReference>
<feature type="transmembrane region" description="Helical" evidence="17">
    <location>
        <begin position="111"/>
        <end position="129"/>
    </location>
</feature>
<dbReference type="GO" id="GO:0015123">
    <property type="term" value="F:acetate transmembrane transporter activity"/>
    <property type="evidence" value="ECO:0007669"/>
    <property type="project" value="TreeGrafter"/>
</dbReference>
<dbReference type="InterPro" id="IPR018212">
    <property type="entry name" value="Na/solute_symporter_CS"/>
</dbReference>
<evidence type="ECO:0000256" key="16">
    <source>
        <dbReference type="RuleBase" id="RU362091"/>
    </source>
</evidence>
<feature type="transmembrane region" description="Helical" evidence="17">
    <location>
        <begin position="365"/>
        <end position="394"/>
    </location>
</feature>
<dbReference type="PROSITE" id="PS50283">
    <property type="entry name" value="NA_SOLUT_SYMP_3"/>
    <property type="match status" value="1"/>
</dbReference>
<evidence type="ECO:0000256" key="18">
    <source>
        <dbReference type="SAM" id="SignalP"/>
    </source>
</evidence>
<dbReference type="InterPro" id="IPR006311">
    <property type="entry name" value="TAT_signal"/>
</dbReference>
<dbReference type="NCBIfam" id="TIGR00813">
    <property type="entry name" value="sss"/>
    <property type="match status" value="1"/>
</dbReference>
<proteinExistence type="inferred from homology"/>
<keyword evidence="5" id="KW-1003">Cell membrane</keyword>
<dbReference type="PROSITE" id="PS51318">
    <property type="entry name" value="TAT"/>
    <property type="match status" value="1"/>
</dbReference>
<sequence>MTARRILLAASAATLFAALAAVPALAAGDVGQLEKQPINLSAIGMFIAFVLMTLGITYWAASRTRSTSDFYTAGGGITGFQNGLAIAGDYMSAATLLGLSSLVFAKGYDGFVYTISFFVGWPIILFLLAERLRNLGHFTFADIASYRLDQGKIRTFAAIGSLTVVCFYLIVQMVGAGQLIKLLFGLDYNVAVIVVGVLMVVYVTFGGMIATTWVQIIKAVLLLGGGMVLAFLALSRFGFSLEAIAKSAIASHKDGVKIMGPGTLLADPVSAVSLSLGLLFGTAALPHIMMRFFTVPNAREARKSVFYASGFIGFFFLLVCILGMAAITIVGTDPQFFEGGKVGGKLIGGGNMPVMHLAKALGGDLFLGFLSAVAFATILAVVSGLALAGASAIAHDLYARVIRKGEATEREEMRVSKIASLVLGVLAVVLGIAFEKQNVAFLVGLTFGVAASVNFPVLILSMYWKGLTTRGALAGGIAGLISAVTLVVLSNAVWVVVLNNPAPIFPYEQPALFSMTLAFIVTIVVSKLDSSASARAEREAFEDQFVRSQTGIGAAAAAKH</sequence>
<comment type="caution">
    <text evidence="19">The sequence shown here is derived from an EMBL/GenBank/DDBJ whole genome shotgun (WGS) entry which is preliminary data.</text>
</comment>
<evidence type="ECO:0000256" key="17">
    <source>
        <dbReference type="SAM" id="Phobius"/>
    </source>
</evidence>
<dbReference type="FunFam" id="1.20.1730.10:FF:000001">
    <property type="entry name" value="Cation/acetate symporter ActP"/>
    <property type="match status" value="1"/>
</dbReference>
<feature type="chain" id="PRO_5018095912" description="Cation/acetate symporter ActP" evidence="18">
    <location>
        <begin position="27"/>
        <end position="560"/>
    </location>
</feature>
<comment type="similarity">
    <text evidence="2 16">Belongs to the sodium:solute symporter (SSF) (TC 2.A.21) family.</text>
</comment>
<evidence type="ECO:0000256" key="5">
    <source>
        <dbReference type="ARBA" id="ARBA00022475"/>
    </source>
</evidence>
<keyword evidence="9 17" id="KW-1133">Transmembrane helix</keyword>
<dbReference type="Gene3D" id="1.20.1730.10">
    <property type="entry name" value="Sodium/glucose cotransporter"/>
    <property type="match status" value="1"/>
</dbReference>
<dbReference type="PANTHER" id="PTHR48086">
    <property type="entry name" value="SODIUM/PROLINE SYMPORTER-RELATED"/>
    <property type="match status" value="1"/>
</dbReference>
<feature type="transmembrane region" description="Helical" evidence="17">
    <location>
        <begin position="42"/>
        <end position="61"/>
    </location>
</feature>
<gene>
    <name evidence="19" type="ORF">CRT60_33585</name>
</gene>
<feature type="transmembrane region" description="Helical" evidence="17">
    <location>
        <begin position="472"/>
        <end position="497"/>
    </location>
</feature>
<feature type="transmembrane region" description="Helical" evidence="17">
    <location>
        <begin position="216"/>
        <end position="234"/>
    </location>
</feature>
<reference evidence="20" key="1">
    <citation type="submission" date="2017-10" db="EMBL/GenBank/DDBJ databases">
        <authorList>
            <person name="Kravchenko I.K."/>
            <person name="Grouzdev D.S."/>
        </authorList>
    </citation>
    <scope>NUCLEOTIDE SEQUENCE [LARGE SCALE GENOMIC DNA]</scope>
    <source>
        <strain evidence="20">B2</strain>
    </source>
</reference>
<dbReference type="GO" id="GO:0006814">
    <property type="term" value="P:sodium ion transport"/>
    <property type="evidence" value="ECO:0007669"/>
    <property type="project" value="UniProtKB-KW"/>
</dbReference>
<keyword evidence="11" id="KW-0406">Ion transport</keyword>
<dbReference type="OrthoDB" id="9764416at2"/>
<evidence type="ECO:0000256" key="6">
    <source>
        <dbReference type="ARBA" id="ARBA00022519"/>
    </source>
</evidence>
<dbReference type="GO" id="GO:0005886">
    <property type="term" value="C:plasma membrane"/>
    <property type="evidence" value="ECO:0007669"/>
    <property type="project" value="UniProtKB-SubCell"/>
</dbReference>
<evidence type="ECO:0000256" key="3">
    <source>
        <dbReference type="ARBA" id="ARBA00018047"/>
    </source>
</evidence>
<keyword evidence="18" id="KW-0732">Signal</keyword>
<keyword evidence="13" id="KW-0739">Sodium transport</keyword>
<dbReference type="Proteomes" id="UP000225379">
    <property type="component" value="Unassembled WGS sequence"/>
</dbReference>
<accession>A0A2B8B0D1</accession>
<keyword evidence="12 17" id="KW-0472">Membrane</keyword>
<feature type="transmembrane region" description="Helical" evidence="17">
    <location>
        <begin position="440"/>
        <end position="460"/>
    </location>
</feature>
<dbReference type="NCBIfam" id="NF006903">
    <property type="entry name" value="PRK09395.1"/>
    <property type="match status" value="1"/>
</dbReference>
<organism evidence="19 20">
    <name type="scientific">Azospirillum palustre</name>
    <dbReference type="NCBI Taxonomy" id="2044885"/>
    <lineage>
        <taxon>Bacteria</taxon>
        <taxon>Pseudomonadati</taxon>
        <taxon>Pseudomonadota</taxon>
        <taxon>Alphaproteobacteria</taxon>
        <taxon>Rhodospirillales</taxon>
        <taxon>Azospirillaceae</taxon>
        <taxon>Azospirillum</taxon>
    </lineage>
</organism>
<keyword evidence="4" id="KW-0813">Transport</keyword>
<evidence type="ECO:0000256" key="13">
    <source>
        <dbReference type="ARBA" id="ARBA00023201"/>
    </source>
</evidence>
<evidence type="ECO:0000313" key="20">
    <source>
        <dbReference type="Proteomes" id="UP000225379"/>
    </source>
</evidence>
<evidence type="ECO:0000313" key="19">
    <source>
        <dbReference type="EMBL" id="PGH54684.1"/>
    </source>
</evidence>
<evidence type="ECO:0000256" key="11">
    <source>
        <dbReference type="ARBA" id="ARBA00023065"/>
    </source>
</evidence>
<keyword evidence="8" id="KW-0769">Symport</keyword>
<name>A0A2B8B0D1_9PROT</name>
<dbReference type="AlphaFoldDB" id="A0A2B8B0D1"/>
<feature type="transmembrane region" description="Helical" evidence="17">
    <location>
        <begin position="269"/>
        <end position="293"/>
    </location>
</feature>
<dbReference type="InterPro" id="IPR038377">
    <property type="entry name" value="Na/Glc_symporter_sf"/>
</dbReference>
<feature type="transmembrane region" description="Helical" evidence="17">
    <location>
        <begin position="156"/>
        <end position="176"/>
    </location>
</feature>
<evidence type="ECO:0000256" key="15">
    <source>
        <dbReference type="ARBA" id="ARBA00032392"/>
    </source>
</evidence>
<evidence type="ECO:0000256" key="1">
    <source>
        <dbReference type="ARBA" id="ARBA00004429"/>
    </source>
</evidence>
<dbReference type="InterPro" id="IPR001734">
    <property type="entry name" value="Na/solute_symporter"/>
</dbReference>
<keyword evidence="7 17" id="KW-0812">Transmembrane</keyword>
<evidence type="ECO:0000256" key="8">
    <source>
        <dbReference type="ARBA" id="ARBA00022847"/>
    </source>
</evidence>
<feature type="transmembrane region" description="Helical" evidence="17">
    <location>
        <begin position="305"/>
        <end position="330"/>
    </location>
</feature>
<evidence type="ECO:0000256" key="10">
    <source>
        <dbReference type="ARBA" id="ARBA00023053"/>
    </source>
</evidence>
<dbReference type="PANTHER" id="PTHR48086:SF6">
    <property type="entry name" value="CATION_ACETATE SYMPORTER ACTP"/>
    <property type="match status" value="1"/>
</dbReference>
<dbReference type="Pfam" id="PF00474">
    <property type="entry name" value="SSF"/>
    <property type="match status" value="1"/>
</dbReference>